<name>A0A212K9W1_9BACT</name>
<organism evidence="1">
    <name type="scientific">uncultured Desulfovibrio sp</name>
    <dbReference type="NCBI Taxonomy" id="167968"/>
    <lineage>
        <taxon>Bacteria</taxon>
        <taxon>Pseudomonadati</taxon>
        <taxon>Thermodesulfobacteriota</taxon>
        <taxon>Desulfovibrionia</taxon>
        <taxon>Desulfovibrionales</taxon>
        <taxon>Desulfovibrionaceae</taxon>
        <taxon>Desulfovibrio</taxon>
        <taxon>environmental samples</taxon>
    </lineage>
</organism>
<dbReference type="EMBL" id="FLUP01000001">
    <property type="protein sequence ID" value="SBW08422.1"/>
    <property type="molecule type" value="Genomic_DNA"/>
</dbReference>
<evidence type="ECO:0000313" key="1">
    <source>
        <dbReference type="EMBL" id="SBW08422.1"/>
    </source>
</evidence>
<reference evidence="1" key="1">
    <citation type="submission" date="2016-04" db="EMBL/GenBank/DDBJ databases">
        <authorList>
            <person name="Evans L.H."/>
            <person name="Alamgir A."/>
            <person name="Owens N."/>
            <person name="Weber N.D."/>
            <person name="Virtaneva K."/>
            <person name="Barbian K."/>
            <person name="Babar A."/>
            <person name="Rosenke K."/>
        </authorList>
    </citation>
    <scope>NUCLEOTIDE SEQUENCE</scope>
    <source>
        <strain evidence="1">92-2</strain>
    </source>
</reference>
<sequence>MPAAHECVYRQVAIRQHPVLLRGQAAHRRLFKIKDREGLHECNKLLEQVQCVGHYP</sequence>
<accession>A0A212K9W1</accession>
<dbReference type="AlphaFoldDB" id="A0A212K9W1"/>
<proteinExistence type="predicted"/>
<protein>
    <submittedName>
        <fullName evidence="1">Uncharacterized protein</fullName>
    </submittedName>
</protein>
<gene>
    <name evidence="1" type="ORF">KM92DES2_12490</name>
</gene>